<evidence type="ECO:0000256" key="8">
    <source>
        <dbReference type="ARBA" id="ARBA00023180"/>
    </source>
</evidence>
<dbReference type="EMBL" id="DS469606">
    <property type="protein sequence ID" value="EDO39470.1"/>
    <property type="molecule type" value="Genomic_DNA"/>
</dbReference>
<dbReference type="PROSITE" id="PS50026">
    <property type="entry name" value="EGF_3"/>
    <property type="match status" value="2"/>
</dbReference>
<dbReference type="Pfam" id="PF12947">
    <property type="entry name" value="EGF_3"/>
    <property type="match status" value="1"/>
</dbReference>
<evidence type="ECO:0000256" key="6">
    <source>
        <dbReference type="ARBA" id="ARBA00023136"/>
    </source>
</evidence>
<proteinExistence type="inferred from homology"/>
<evidence type="ECO:0000313" key="13">
    <source>
        <dbReference type="Proteomes" id="UP000001593"/>
    </source>
</evidence>
<dbReference type="Gene3D" id="2.30.180.10">
    <property type="entry name" value="FAS1 domain"/>
    <property type="match status" value="2"/>
</dbReference>
<gene>
    <name evidence="12" type="ORF">NEMVEDRAFT_v1g209049</name>
</gene>
<dbReference type="SMART" id="SM00181">
    <property type="entry name" value="EGF"/>
    <property type="match status" value="3"/>
</dbReference>
<dbReference type="Gene3D" id="2.10.25.10">
    <property type="entry name" value="Laminin"/>
    <property type="match status" value="2"/>
</dbReference>
<keyword evidence="4" id="KW-0812">Transmembrane</keyword>
<dbReference type="PROSITE" id="PS50213">
    <property type="entry name" value="FAS1"/>
    <property type="match status" value="2"/>
</dbReference>
<evidence type="ECO:0000256" key="3">
    <source>
        <dbReference type="ARBA" id="ARBA00022536"/>
    </source>
</evidence>
<evidence type="ECO:0000256" key="5">
    <source>
        <dbReference type="ARBA" id="ARBA00022989"/>
    </source>
</evidence>
<comment type="caution">
    <text evidence="9">Lacks conserved residue(s) required for the propagation of feature annotation.</text>
</comment>
<dbReference type="InParanoid" id="A7S9Z5"/>
<dbReference type="SUPFAM" id="SSF82153">
    <property type="entry name" value="FAS1 domain"/>
    <property type="match status" value="2"/>
</dbReference>
<protein>
    <recommendedName>
        <fullName evidence="14">Stabilin 2</fullName>
    </recommendedName>
</protein>
<evidence type="ECO:0008006" key="14">
    <source>
        <dbReference type="Google" id="ProtNLM"/>
    </source>
</evidence>
<organism evidence="12 13">
    <name type="scientific">Nematostella vectensis</name>
    <name type="common">Starlet sea anemone</name>
    <dbReference type="NCBI Taxonomy" id="45351"/>
    <lineage>
        <taxon>Eukaryota</taxon>
        <taxon>Metazoa</taxon>
        <taxon>Cnidaria</taxon>
        <taxon>Anthozoa</taxon>
        <taxon>Hexacorallia</taxon>
        <taxon>Actiniaria</taxon>
        <taxon>Edwardsiidae</taxon>
        <taxon>Nematostella</taxon>
    </lineage>
</organism>
<evidence type="ECO:0000256" key="1">
    <source>
        <dbReference type="ARBA" id="ARBA00004167"/>
    </source>
</evidence>
<dbReference type="InterPro" id="IPR036378">
    <property type="entry name" value="FAS1_dom_sf"/>
</dbReference>
<reference evidence="12 13" key="1">
    <citation type="journal article" date="2007" name="Science">
        <title>Sea anemone genome reveals ancestral eumetazoan gene repertoire and genomic organization.</title>
        <authorList>
            <person name="Putnam N.H."/>
            <person name="Srivastava M."/>
            <person name="Hellsten U."/>
            <person name="Dirks B."/>
            <person name="Chapman J."/>
            <person name="Salamov A."/>
            <person name="Terry A."/>
            <person name="Shapiro H."/>
            <person name="Lindquist E."/>
            <person name="Kapitonov V.V."/>
            <person name="Jurka J."/>
            <person name="Genikhovich G."/>
            <person name="Grigoriev I.V."/>
            <person name="Lucas S.M."/>
            <person name="Steele R.E."/>
            <person name="Finnerty J.R."/>
            <person name="Technau U."/>
            <person name="Martindale M.Q."/>
            <person name="Rokhsar D.S."/>
        </authorList>
    </citation>
    <scope>NUCLEOTIDE SEQUENCE [LARGE SCALE GENOMIC DNA]</scope>
    <source>
        <strain evidence="13">CH2 X CH6</strain>
    </source>
</reference>
<feature type="domain" description="FAS1" evidence="11">
    <location>
        <begin position="418"/>
        <end position="554"/>
    </location>
</feature>
<dbReference type="HOGENOM" id="CLU_415217_0_0_1"/>
<dbReference type="SUPFAM" id="SSF57196">
    <property type="entry name" value="EGF/Laminin"/>
    <property type="match status" value="1"/>
</dbReference>
<keyword evidence="6" id="KW-0472">Membrane</keyword>
<accession>A7S9Z5</accession>
<keyword evidence="8" id="KW-0325">Glycoprotein</keyword>
<dbReference type="InterPro" id="IPR024731">
    <property type="entry name" value="NELL2-like_EGF"/>
</dbReference>
<comment type="similarity">
    <text evidence="2">Belongs to the EGF domain peptide family.</text>
</comment>
<dbReference type="eggNOG" id="KOG1218">
    <property type="taxonomic scope" value="Eukaryota"/>
</dbReference>
<evidence type="ECO:0000256" key="7">
    <source>
        <dbReference type="ARBA" id="ARBA00023157"/>
    </source>
</evidence>
<dbReference type="CDD" id="cd00054">
    <property type="entry name" value="EGF_CA"/>
    <property type="match status" value="1"/>
</dbReference>
<keyword evidence="3 9" id="KW-0245">EGF-like domain</keyword>
<dbReference type="GO" id="GO:0016020">
    <property type="term" value="C:membrane"/>
    <property type="evidence" value="ECO:0007669"/>
    <property type="project" value="UniProtKB-SubCell"/>
</dbReference>
<evidence type="ECO:0000313" key="12">
    <source>
        <dbReference type="EMBL" id="EDO39470.1"/>
    </source>
</evidence>
<dbReference type="PhylomeDB" id="A7S9Z5"/>
<name>A7S9Z5_NEMVE</name>
<dbReference type="PANTHER" id="PTHR24038:SF11">
    <property type="entry name" value="INTEGRIN BETA-LIKE PROTEIN E"/>
    <property type="match status" value="1"/>
</dbReference>
<dbReference type="Pfam" id="PF02469">
    <property type="entry name" value="Fasciclin"/>
    <property type="match status" value="2"/>
</dbReference>
<feature type="domain" description="EGF-like" evidence="10">
    <location>
        <begin position="221"/>
        <end position="263"/>
    </location>
</feature>
<keyword evidence="7" id="KW-1015">Disulfide bond</keyword>
<keyword evidence="5" id="KW-1133">Transmembrane helix</keyword>
<evidence type="ECO:0000259" key="11">
    <source>
        <dbReference type="PROSITE" id="PS50213"/>
    </source>
</evidence>
<evidence type="ECO:0000256" key="2">
    <source>
        <dbReference type="ARBA" id="ARBA00006373"/>
    </source>
</evidence>
<evidence type="ECO:0000259" key="10">
    <source>
        <dbReference type="PROSITE" id="PS50026"/>
    </source>
</evidence>
<keyword evidence="13" id="KW-1185">Reference proteome</keyword>
<dbReference type="AlphaFoldDB" id="A7S9Z5"/>
<feature type="domain" description="EGF-like" evidence="10">
    <location>
        <begin position="134"/>
        <end position="175"/>
    </location>
</feature>
<dbReference type="InterPro" id="IPR000742">
    <property type="entry name" value="EGF"/>
</dbReference>
<dbReference type="STRING" id="45351.A7S9Z5"/>
<evidence type="ECO:0000256" key="4">
    <source>
        <dbReference type="ARBA" id="ARBA00022692"/>
    </source>
</evidence>
<dbReference type="PANTHER" id="PTHR24038">
    <property type="entry name" value="STABILIN"/>
    <property type="match status" value="1"/>
</dbReference>
<dbReference type="SMART" id="SM00554">
    <property type="entry name" value="FAS1"/>
    <property type="match status" value="2"/>
</dbReference>
<dbReference type="InterPro" id="IPR000782">
    <property type="entry name" value="FAS1_domain"/>
</dbReference>
<feature type="domain" description="FAS1" evidence="11">
    <location>
        <begin position="263"/>
        <end position="407"/>
    </location>
</feature>
<dbReference type="PROSITE" id="PS01186">
    <property type="entry name" value="EGF_2"/>
    <property type="match status" value="2"/>
</dbReference>
<sequence>MENVIVVSKGVVCASPTPARLVTLDRIAISVSQLVTTLFAETTQTASRSTAPTSVCVSLGIQEMANTVQCIVYHTPHSCYHIISLYPLICIHTSVVTHTLCEQKIGNEEKRKGEERKSGCPSPPYMVPPVAMYAINPCASNGHGCHKNAACHFKGPGKHSCTCVEGYTGDGTVCTVIDPCQTSNGGCPSNSSVCNFLGPNKGNCSCLPGFENFQDGAGCSMVDLCKGGGGCDINANCIMPSPGQKMCICKDGFRGNFNNTHCYGSIIQRLEDLNDAGPAEVRSKLTIARRLVAALAWPLAGSGPFTALVPTDQGFLKSLSQAKIDETLSSPDLSGYLARLHIIASDLDSVKLKALGTVTTLQGTNATITEKNGTLYFSGSGQDAMARIIMTDLIAGNGLIHILDTAMKYPANFSSSSDMSVLDVIQSSNELSTLSSLLQLSGVGSTLVGLSLPVTIFAPVNAAFSSVDNVTIRYLTTTQQGKQKLSMLLKNHIFDTKINVEDLITMNRITSSTEESSLVSLKQQGLLVLGRNSRLISANLGARDGVLHMVDHVIVPDSLMPLVPRYCNIITNQTSRGRCYHCQLIDKFPNRGCESDTIPSVSIPCDVGHCRNKRRKAFKRLVKDFLMAWSSYTKPKCLPLHFKRTHNPSLRNTGPQSPTLL</sequence>
<dbReference type="Proteomes" id="UP000001593">
    <property type="component" value="Unassembled WGS sequence"/>
</dbReference>
<comment type="subcellular location">
    <subcellularLocation>
        <location evidence="1">Membrane</location>
        <topology evidence="1">Single-pass membrane protein</topology>
    </subcellularLocation>
</comment>
<evidence type="ECO:0000256" key="9">
    <source>
        <dbReference type="PROSITE-ProRule" id="PRU00076"/>
    </source>
</evidence>